<dbReference type="Gene3D" id="1.10.10.10">
    <property type="entry name" value="Winged helix-like DNA-binding domain superfamily/Winged helix DNA-binding domain"/>
    <property type="match status" value="1"/>
</dbReference>
<evidence type="ECO:0000256" key="3">
    <source>
        <dbReference type="ARBA" id="ARBA00023125"/>
    </source>
</evidence>
<dbReference type="SUPFAM" id="SSF46785">
    <property type="entry name" value="Winged helix' DNA-binding domain"/>
    <property type="match status" value="1"/>
</dbReference>
<dbReference type="Pfam" id="PF03466">
    <property type="entry name" value="LysR_substrate"/>
    <property type="match status" value="1"/>
</dbReference>
<dbReference type="GO" id="GO:0043565">
    <property type="term" value="F:sequence-specific DNA binding"/>
    <property type="evidence" value="ECO:0007669"/>
    <property type="project" value="TreeGrafter"/>
</dbReference>
<dbReference type="GO" id="GO:0003700">
    <property type="term" value="F:DNA-binding transcription factor activity"/>
    <property type="evidence" value="ECO:0007669"/>
    <property type="project" value="InterPro"/>
</dbReference>
<dbReference type="GO" id="GO:0006351">
    <property type="term" value="P:DNA-templated transcription"/>
    <property type="evidence" value="ECO:0007669"/>
    <property type="project" value="TreeGrafter"/>
</dbReference>
<dbReference type="Pfam" id="PF00126">
    <property type="entry name" value="HTH_1"/>
    <property type="match status" value="1"/>
</dbReference>
<dbReference type="InterPro" id="IPR036390">
    <property type="entry name" value="WH_DNA-bd_sf"/>
</dbReference>
<evidence type="ECO:0000313" key="7">
    <source>
        <dbReference type="Proteomes" id="UP000028931"/>
    </source>
</evidence>
<comment type="similarity">
    <text evidence="1">Belongs to the LysR transcriptional regulatory family.</text>
</comment>
<feature type="domain" description="HTH lysR-type" evidence="5">
    <location>
        <begin position="6"/>
        <end position="63"/>
    </location>
</feature>
<gene>
    <name evidence="6" type="ORF">PSAKL28_32110</name>
</gene>
<dbReference type="eggNOG" id="COG0583">
    <property type="taxonomic scope" value="Bacteria"/>
</dbReference>
<dbReference type="PRINTS" id="PR00039">
    <property type="entry name" value="HTHLYSR"/>
</dbReference>
<dbReference type="HOGENOM" id="CLU_039613_37_2_6"/>
<evidence type="ECO:0000256" key="2">
    <source>
        <dbReference type="ARBA" id="ARBA00023015"/>
    </source>
</evidence>
<dbReference type="InterPro" id="IPR005119">
    <property type="entry name" value="LysR_subst-bd"/>
</dbReference>
<dbReference type="InterPro" id="IPR058163">
    <property type="entry name" value="LysR-type_TF_proteobact-type"/>
</dbReference>
<keyword evidence="4" id="KW-0804">Transcription</keyword>
<dbReference type="Proteomes" id="UP000028931">
    <property type="component" value="Chromosome"/>
</dbReference>
<dbReference type="SUPFAM" id="SSF53850">
    <property type="entry name" value="Periplasmic binding protein-like II"/>
    <property type="match status" value="1"/>
</dbReference>
<dbReference type="PANTHER" id="PTHR30537:SF26">
    <property type="entry name" value="GLYCINE CLEAVAGE SYSTEM TRANSCRIPTIONAL ACTIVATOR"/>
    <property type="match status" value="1"/>
</dbReference>
<dbReference type="InterPro" id="IPR036388">
    <property type="entry name" value="WH-like_DNA-bd_sf"/>
</dbReference>
<sequence>MSERIPALQALRAFEVAARYGSFTRAAQELALTQGAISHHIKTLEGLFDCALFERRGPKLALTEPGRLLAQELKVGFKIIENACGLLKQDRNGIRLKAPSTLTVRWLLKVLEQFRQQDSHRRVQLSSVWMDIDHVDFYSEPFEAAILLADGRFAAEVDSLKLFDEWLVPVCSPEHQAAAARDLNALNRLELLHCSADRRDWRRWLTRLGAAQVTIDRGQLFDTLDQGISAAQQGAGIAVVDLLLAQGELDSGRLVMPFPQAVATTEGYYLTWPKSSPQARHVRVLGEFLRTRVPQPPLHGVDYLYD</sequence>
<evidence type="ECO:0000259" key="5">
    <source>
        <dbReference type="PROSITE" id="PS50931"/>
    </source>
</evidence>
<dbReference type="PROSITE" id="PS50931">
    <property type="entry name" value="HTH_LYSR"/>
    <property type="match status" value="1"/>
</dbReference>
<dbReference type="RefSeq" id="WP_038612359.1">
    <property type="nucleotide sequence ID" value="NZ_CP009048.1"/>
</dbReference>
<name>A0A077FAP2_9PSED</name>
<dbReference type="PANTHER" id="PTHR30537">
    <property type="entry name" value="HTH-TYPE TRANSCRIPTIONAL REGULATOR"/>
    <property type="match status" value="1"/>
</dbReference>
<proteinExistence type="inferred from homology"/>
<reference evidence="6 7" key="1">
    <citation type="submission" date="2014-07" db="EMBL/GenBank/DDBJ databases">
        <authorList>
            <person name="Lee K."/>
            <person name="Lim J.Y."/>
            <person name="Hwang I."/>
        </authorList>
    </citation>
    <scope>NUCLEOTIDE SEQUENCE [LARGE SCALE GENOMIC DNA]</scope>
    <source>
        <strain evidence="6 7">KL28</strain>
    </source>
</reference>
<protein>
    <submittedName>
        <fullName evidence="6">LysR family transcriptional regulator</fullName>
    </submittedName>
</protein>
<dbReference type="OrthoDB" id="5526340at2"/>
<dbReference type="EMBL" id="CP009048">
    <property type="protein sequence ID" value="AIL62378.1"/>
    <property type="molecule type" value="Genomic_DNA"/>
</dbReference>
<evidence type="ECO:0000313" key="6">
    <source>
        <dbReference type="EMBL" id="AIL62378.1"/>
    </source>
</evidence>
<dbReference type="InterPro" id="IPR000847">
    <property type="entry name" value="LysR_HTH_N"/>
</dbReference>
<organism evidence="6 7">
    <name type="scientific">Pseudomonas alkylphenolica</name>
    <dbReference type="NCBI Taxonomy" id="237609"/>
    <lineage>
        <taxon>Bacteria</taxon>
        <taxon>Pseudomonadati</taxon>
        <taxon>Pseudomonadota</taxon>
        <taxon>Gammaproteobacteria</taxon>
        <taxon>Pseudomonadales</taxon>
        <taxon>Pseudomonadaceae</taxon>
        <taxon>Pseudomonas</taxon>
    </lineage>
</organism>
<evidence type="ECO:0000256" key="1">
    <source>
        <dbReference type="ARBA" id="ARBA00009437"/>
    </source>
</evidence>
<keyword evidence="2" id="KW-0805">Transcription regulation</keyword>
<accession>A0A077FAP2</accession>
<evidence type="ECO:0000256" key="4">
    <source>
        <dbReference type="ARBA" id="ARBA00023163"/>
    </source>
</evidence>
<keyword evidence="3" id="KW-0238">DNA-binding</keyword>
<dbReference type="AlphaFoldDB" id="A0A077FAP2"/>
<dbReference type="Gene3D" id="3.40.190.10">
    <property type="entry name" value="Periplasmic binding protein-like II"/>
    <property type="match status" value="2"/>
</dbReference>
<dbReference type="KEGG" id="palk:PSAKL28_32110"/>